<reference evidence="1 2" key="1">
    <citation type="submission" date="2019-04" db="EMBL/GenBank/DDBJ databases">
        <title>Friends and foes A comparative genomics study of 23 Aspergillus species from section Flavi.</title>
        <authorList>
            <consortium name="DOE Joint Genome Institute"/>
            <person name="Kjaerbolling I."/>
            <person name="Vesth T."/>
            <person name="Frisvad J.C."/>
            <person name="Nybo J.L."/>
            <person name="Theobald S."/>
            <person name="Kildgaard S."/>
            <person name="Isbrandt T."/>
            <person name="Kuo A."/>
            <person name="Sato A."/>
            <person name="Lyhne E.K."/>
            <person name="Kogle M.E."/>
            <person name="Wiebenga A."/>
            <person name="Kun R.S."/>
            <person name="Lubbers R.J."/>
            <person name="Makela M.R."/>
            <person name="Barry K."/>
            <person name="Chovatia M."/>
            <person name="Clum A."/>
            <person name="Daum C."/>
            <person name="Haridas S."/>
            <person name="He G."/>
            <person name="LaButti K."/>
            <person name="Lipzen A."/>
            <person name="Mondo S."/>
            <person name="Riley R."/>
            <person name="Salamov A."/>
            <person name="Simmons B.A."/>
            <person name="Magnuson J.K."/>
            <person name="Henrissat B."/>
            <person name="Mortensen U.H."/>
            <person name="Larsen T.O."/>
            <person name="Devries R.P."/>
            <person name="Grigoriev I.V."/>
            <person name="Machida M."/>
            <person name="Baker S.E."/>
            <person name="Andersen M.R."/>
        </authorList>
    </citation>
    <scope>NUCLEOTIDE SEQUENCE [LARGE SCALE GENOMIC DNA]</scope>
    <source>
        <strain evidence="1 2">CBS 151.66</strain>
    </source>
</reference>
<evidence type="ECO:0000313" key="2">
    <source>
        <dbReference type="Proteomes" id="UP000326565"/>
    </source>
</evidence>
<protein>
    <submittedName>
        <fullName evidence="1">Uncharacterized protein</fullName>
    </submittedName>
</protein>
<proteinExistence type="predicted"/>
<dbReference type="EMBL" id="ML732388">
    <property type="protein sequence ID" value="KAB8068515.1"/>
    <property type="molecule type" value="Genomic_DNA"/>
</dbReference>
<dbReference type="AlphaFoldDB" id="A0A5N5WL41"/>
<dbReference type="Proteomes" id="UP000326565">
    <property type="component" value="Unassembled WGS sequence"/>
</dbReference>
<gene>
    <name evidence="1" type="ORF">BDV29DRAFT_184426</name>
</gene>
<evidence type="ECO:0000313" key="1">
    <source>
        <dbReference type="EMBL" id="KAB8068515.1"/>
    </source>
</evidence>
<sequence>MGATSLHAKGYRRIPLYHANDYWMRLKPDYQLIPIGILICGLIPQVLESVKLPENPDIFVHEFLKAMSTLQIPFATLRLGFGYQPLQNSPASPTLAHTQLLLFITDGKKGINPLTPPTHPLSTPKIAKFPDEPRFLKWMFPPSTFRYWEGQMGAYSQ</sequence>
<keyword evidence="2" id="KW-1185">Reference proteome</keyword>
<dbReference type="OrthoDB" id="3029470at2759"/>
<accession>A0A5N5WL41</accession>
<organism evidence="1 2">
    <name type="scientific">Aspergillus leporis</name>
    <dbReference type="NCBI Taxonomy" id="41062"/>
    <lineage>
        <taxon>Eukaryota</taxon>
        <taxon>Fungi</taxon>
        <taxon>Dikarya</taxon>
        <taxon>Ascomycota</taxon>
        <taxon>Pezizomycotina</taxon>
        <taxon>Eurotiomycetes</taxon>
        <taxon>Eurotiomycetidae</taxon>
        <taxon>Eurotiales</taxon>
        <taxon>Aspergillaceae</taxon>
        <taxon>Aspergillus</taxon>
        <taxon>Aspergillus subgen. Circumdati</taxon>
    </lineage>
</organism>
<name>A0A5N5WL41_9EURO</name>